<dbReference type="EMBL" id="KI894010">
    <property type="protein sequence ID" value="OCF50206.1"/>
    <property type="molecule type" value="Genomic_DNA"/>
</dbReference>
<evidence type="ECO:0000256" key="1">
    <source>
        <dbReference type="SAM" id="MobiDB-lite"/>
    </source>
</evidence>
<sequence length="609" mass="70340">MPPRLPSRQCVELVQLGFLIPWAGKRSTHTPTSTSTSTNATGPTSPTEQHAESSKMALQRRQGLSTEYPSIIHQYLSSPNPPSPSSLLLMLRSRHQHLTLSAGQALSVYCVRMGDLKSYRRVWKLMSENRVAPIAMVLNNMAKKFPHRSKVIDTDSVSKSTKFGNSFDVLRHFVSEKYKFRPNRWAVKMFPPTSTISRMRYRKVELLNHLHYLILQGESPTFKESISLFRESIDYRDSENLYENINFLNLHLAYLHRLPEQDSEKIDGLDLVEIYQKEFPSAKLNKQTLHLLIKSLMQSQNQENKILACLSYFIRDHNIIPGPETFRILARYSTYLRSDELAHVAWQGWIESMKQLNKSQPFQKRKFNFPVDNVKETTIDVQQEIPRIRFHRFGNMNKRWTGIIDLYKGVGWITQHEYELEHYSELDGLDIEKSYKWLGEKGRLDMEARTQMDRDIQVEKEKKSIIEEGINVDNAVLHANEGFVNISDLDQEMRKEAALQSTLDQTITPETLLSTSNIVTELDLSGILQNSPEDIPAHTDSNASIDETQSMSNIPDTPNTHDIHQTPYFVIIRDGSTIKIRSKAEQDQKQLEFEDHLNGLSIDDKPIWE</sequence>
<reference evidence="3" key="2">
    <citation type="submission" date="2013-07" db="EMBL/GenBank/DDBJ databases">
        <authorList>
            <consortium name="The Broad Institute Genome Sequencing Platform"/>
            <person name="Cuomo C."/>
            <person name="Litvintseva A."/>
            <person name="Chen Y."/>
            <person name="Heitman J."/>
            <person name="Sun S."/>
            <person name="Springer D."/>
            <person name="Dromer F."/>
            <person name="Young S.K."/>
            <person name="Zeng Q."/>
            <person name="Gargeya S."/>
            <person name="Fitzgerald M."/>
            <person name="Abouelleil A."/>
            <person name="Alvarado L."/>
            <person name="Berlin A.M."/>
            <person name="Chapman S.B."/>
            <person name="Dewar J."/>
            <person name="Goldberg J."/>
            <person name="Griggs A."/>
            <person name="Gujja S."/>
            <person name="Hansen M."/>
            <person name="Howarth C."/>
            <person name="Imamovic A."/>
            <person name="Larimer J."/>
            <person name="McCowan C."/>
            <person name="Murphy C."/>
            <person name="Pearson M."/>
            <person name="Priest M."/>
            <person name="Roberts A."/>
            <person name="Saif S."/>
            <person name="Shea T."/>
            <person name="Sykes S."/>
            <person name="Wortman J."/>
            <person name="Nusbaum C."/>
            <person name="Birren B."/>
        </authorList>
    </citation>
    <scope>NUCLEOTIDE SEQUENCE</scope>
    <source>
        <strain evidence="3">CBS 10737</strain>
    </source>
</reference>
<dbReference type="RefSeq" id="XP_019011425.1">
    <property type="nucleotide sequence ID" value="XM_019155271.1"/>
</dbReference>
<proteinExistence type="predicted"/>
<dbReference type="GeneID" id="30171894"/>
<feature type="region of interest" description="Disordered" evidence="1">
    <location>
        <begin position="532"/>
        <end position="566"/>
    </location>
</feature>
<feature type="compositionally biased region" description="Polar residues" evidence="1">
    <location>
        <begin position="539"/>
        <end position="558"/>
    </location>
</feature>
<reference evidence="2" key="1">
    <citation type="submission" date="2013-07" db="EMBL/GenBank/DDBJ databases">
        <title>The Genome Sequence of Cryptococcus pinus CBS10737.</title>
        <authorList>
            <consortium name="The Broad Institute Genome Sequencing Platform"/>
            <person name="Cuomo C."/>
            <person name="Litvintseva A."/>
            <person name="Chen Y."/>
            <person name="Heitman J."/>
            <person name="Sun S."/>
            <person name="Springer D."/>
            <person name="Dromer F."/>
            <person name="Young S.K."/>
            <person name="Zeng Q."/>
            <person name="Gargeya S."/>
            <person name="Fitzgerald M."/>
            <person name="Abouelleil A."/>
            <person name="Alvarado L."/>
            <person name="Berlin A.M."/>
            <person name="Chapman S.B."/>
            <person name="Dewar J."/>
            <person name="Goldberg J."/>
            <person name="Griggs A."/>
            <person name="Gujja S."/>
            <person name="Hansen M."/>
            <person name="Howarth C."/>
            <person name="Imamovic A."/>
            <person name="Larimer J."/>
            <person name="McCowan C."/>
            <person name="Murphy C."/>
            <person name="Pearson M."/>
            <person name="Priest M."/>
            <person name="Roberts A."/>
            <person name="Saif S."/>
            <person name="Shea T."/>
            <person name="Sykes S."/>
            <person name="Wortman J."/>
            <person name="Nusbaum C."/>
            <person name="Birren B."/>
        </authorList>
    </citation>
    <scope>NUCLEOTIDE SEQUENCE [LARGE SCALE GENOMIC DNA]</scope>
    <source>
        <strain evidence="2">CBS 10737</strain>
    </source>
</reference>
<dbReference type="AlphaFoldDB" id="A0A1B9I3V9"/>
<keyword evidence="4" id="KW-1185">Reference proteome</keyword>
<name>A0A1B9I3V9_9TREE</name>
<dbReference type="OrthoDB" id="2564910at2759"/>
<gene>
    <name evidence="2" type="ORF">I206_03525</name>
    <name evidence="3" type="ORF">I206_105572</name>
</gene>
<reference evidence="2" key="3">
    <citation type="submission" date="2016-07" db="EMBL/GenBank/DDBJ databases">
        <title>Evolution of pathogenesis and genome organization in the Tremellales.</title>
        <authorList>
            <person name="Cuomo C."/>
            <person name="Litvintseva A."/>
            <person name="Heitman J."/>
            <person name="Chen Y."/>
            <person name="Sun S."/>
            <person name="Springer D."/>
            <person name="Dromer F."/>
            <person name="Young S."/>
            <person name="Zeng Q."/>
            <person name="Chapman S."/>
            <person name="Gujja S."/>
            <person name="Saif S."/>
            <person name="Birren B."/>
        </authorList>
    </citation>
    <scope>NUCLEOTIDE SEQUENCE</scope>
    <source>
        <strain evidence="2">CBS 10737</strain>
    </source>
</reference>
<accession>A0A1B9I3V9</accession>
<evidence type="ECO:0000313" key="4">
    <source>
        <dbReference type="Proteomes" id="UP000094020"/>
    </source>
</evidence>
<feature type="compositionally biased region" description="Low complexity" evidence="1">
    <location>
        <begin position="29"/>
        <end position="47"/>
    </location>
</feature>
<evidence type="ECO:0000313" key="2">
    <source>
        <dbReference type="EMBL" id="OCF50206.1"/>
    </source>
</evidence>
<reference evidence="3" key="4">
    <citation type="submission" date="2024-02" db="EMBL/GenBank/DDBJ databases">
        <title>Comparative genomics of Cryptococcus and Kwoniella reveals pathogenesis evolution and contrasting modes of karyotype evolution via chromosome fusion or intercentromeric recombination.</title>
        <authorList>
            <person name="Coelho M.A."/>
            <person name="David-Palma M."/>
            <person name="Shea T."/>
            <person name="Bowers K."/>
            <person name="McGinley-Smith S."/>
            <person name="Mohammad A.W."/>
            <person name="Gnirke A."/>
            <person name="Yurkov A.M."/>
            <person name="Nowrousian M."/>
            <person name="Sun S."/>
            <person name="Cuomo C.A."/>
            <person name="Heitman J."/>
        </authorList>
    </citation>
    <scope>NUCLEOTIDE SEQUENCE</scope>
    <source>
        <strain evidence="3">CBS 10737</strain>
    </source>
</reference>
<protein>
    <submittedName>
        <fullName evidence="2">Uncharacterized protein</fullName>
    </submittedName>
</protein>
<feature type="region of interest" description="Disordered" evidence="1">
    <location>
        <begin position="27"/>
        <end position="60"/>
    </location>
</feature>
<dbReference type="KEGG" id="kpin:30171894"/>
<dbReference type="EMBL" id="CP144525">
    <property type="protein sequence ID" value="WWC71614.1"/>
    <property type="molecule type" value="Genomic_DNA"/>
</dbReference>
<evidence type="ECO:0000313" key="3">
    <source>
        <dbReference type="EMBL" id="WWC71614.1"/>
    </source>
</evidence>
<organism evidence="2">
    <name type="scientific">Kwoniella pini CBS 10737</name>
    <dbReference type="NCBI Taxonomy" id="1296096"/>
    <lineage>
        <taxon>Eukaryota</taxon>
        <taxon>Fungi</taxon>
        <taxon>Dikarya</taxon>
        <taxon>Basidiomycota</taxon>
        <taxon>Agaricomycotina</taxon>
        <taxon>Tremellomycetes</taxon>
        <taxon>Tremellales</taxon>
        <taxon>Cryptococcaceae</taxon>
        <taxon>Kwoniella</taxon>
    </lineage>
</organism>
<dbReference type="Proteomes" id="UP000094020">
    <property type="component" value="Chromosome 7"/>
</dbReference>